<gene>
    <name evidence="2" type="ORF">AN1_LOCUS11706</name>
    <name evidence="1" type="ORF">C24_LOCUS11543</name>
</gene>
<evidence type="ECO:0000313" key="3">
    <source>
        <dbReference type="Proteomes" id="UP000426265"/>
    </source>
</evidence>
<protein>
    <submittedName>
        <fullName evidence="1">Uncharacterized protein</fullName>
    </submittedName>
</protein>
<organism evidence="1 4">
    <name type="scientific">Arabidopsis thaliana</name>
    <name type="common">Mouse-ear cress</name>
    <dbReference type="NCBI Taxonomy" id="3702"/>
    <lineage>
        <taxon>Eukaryota</taxon>
        <taxon>Viridiplantae</taxon>
        <taxon>Streptophyta</taxon>
        <taxon>Embryophyta</taxon>
        <taxon>Tracheophyta</taxon>
        <taxon>Spermatophyta</taxon>
        <taxon>Magnoliopsida</taxon>
        <taxon>eudicotyledons</taxon>
        <taxon>Gunneridae</taxon>
        <taxon>Pentapetalae</taxon>
        <taxon>rosids</taxon>
        <taxon>malvids</taxon>
        <taxon>Brassicales</taxon>
        <taxon>Brassicaceae</taxon>
        <taxon>Camelineae</taxon>
        <taxon>Arabidopsis</taxon>
    </lineage>
</organism>
<dbReference type="EMBL" id="CACRSJ010000106">
    <property type="protein sequence ID" value="VYS56252.1"/>
    <property type="molecule type" value="Genomic_DNA"/>
</dbReference>
<name>A0A5S9X9B4_ARATH</name>
<reference evidence="1 4" key="1">
    <citation type="submission" date="2019-12" db="EMBL/GenBank/DDBJ databases">
        <authorList>
            <person name="Jiao W.-B."/>
            <person name="Schneeberger K."/>
        </authorList>
    </citation>
    <scope>NUCLEOTIDE SEQUENCE [LARGE SCALE GENOMIC DNA]</scope>
    <source>
        <strain evidence="3">cv. An-1</strain>
        <strain evidence="4">cv. C24</strain>
    </source>
</reference>
<evidence type="ECO:0000313" key="2">
    <source>
        <dbReference type="EMBL" id="VYS56252.1"/>
    </source>
</evidence>
<evidence type="ECO:0000313" key="1">
    <source>
        <dbReference type="EMBL" id="CAA0381290.1"/>
    </source>
</evidence>
<accession>A0A5S9X9B4</accession>
<accession>A0A654F978</accession>
<dbReference type="Proteomes" id="UP000434276">
    <property type="component" value="Unassembled WGS sequence"/>
</dbReference>
<evidence type="ECO:0000313" key="4">
    <source>
        <dbReference type="Proteomes" id="UP000434276"/>
    </source>
</evidence>
<dbReference type="EMBL" id="CACSHJ010000089">
    <property type="protein sequence ID" value="CAA0381290.1"/>
    <property type="molecule type" value="Genomic_DNA"/>
</dbReference>
<dbReference type="ExpressionAtlas" id="A0A5S9X9B4">
    <property type="expression patterns" value="baseline and differential"/>
</dbReference>
<proteinExistence type="predicted"/>
<dbReference type="AlphaFoldDB" id="A0A5S9X9B4"/>
<dbReference type="OrthoDB" id="1088737at2759"/>
<sequence>MSQPSTSIDEMSFSYELFVKLYCDRVELQPFGLVNLWNRYIIDEDEERHNFGHKGELGHGSGIQGLGMAIYWKHDLSLLWPISQLTEQCGLRSNDDLNQKTTDHLA</sequence>
<dbReference type="Proteomes" id="UP000426265">
    <property type="component" value="Unassembled WGS sequence"/>
</dbReference>